<dbReference type="InterPro" id="IPR036922">
    <property type="entry name" value="Rieske_2Fe-2S_sf"/>
</dbReference>
<dbReference type="Pfam" id="PF00355">
    <property type="entry name" value="Rieske"/>
    <property type="match status" value="1"/>
</dbReference>
<protein>
    <submittedName>
        <fullName evidence="8">Ubiquinol-cytochrome c reductase iron-sulfur subunit</fullName>
    </submittedName>
</protein>
<dbReference type="PROSITE" id="PS51296">
    <property type="entry name" value="RIESKE"/>
    <property type="match status" value="1"/>
</dbReference>
<dbReference type="PROSITE" id="PS51318">
    <property type="entry name" value="TAT"/>
    <property type="match status" value="1"/>
</dbReference>
<feature type="transmembrane region" description="Helical" evidence="6">
    <location>
        <begin position="12"/>
        <end position="34"/>
    </location>
</feature>
<keyword evidence="3" id="KW-0408">Iron</keyword>
<evidence type="ECO:0000313" key="8">
    <source>
        <dbReference type="EMBL" id="MFB3166148.1"/>
    </source>
</evidence>
<keyword evidence="6" id="KW-0812">Transmembrane</keyword>
<dbReference type="RefSeq" id="WP_306073829.1">
    <property type="nucleotide sequence ID" value="NZ_JAROBZ020000001.1"/>
</dbReference>
<dbReference type="SUPFAM" id="SSF50022">
    <property type="entry name" value="ISP domain"/>
    <property type="match status" value="1"/>
</dbReference>
<dbReference type="EMBL" id="JAROBZ020000001">
    <property type="protein sequence ID" value="MFB3166148.1"/>
    <property type="molecule type" value="Genomic_DNA"/>
</dbReference>
<gene>
    <name evidence="8" type="ORF">P5G62_003195</name>
</gene>
<evidence type="ECO:0000256" key="3">
    <source>
        <dbReference type="ARBA" id="ARBA00023004"/>
    </source>
</evidence>
<organism evidence="8 9">
    <name type="scientific">Neobacillus driksii</name>
    <dbReference type="NCBI Taxonomy" id="3035913"/>
    <lineage>
        <taxon>Bacteria</taxon>
        <taxon>Bacillati</taxon>
        <taxon>Bacillota</taxon>
        <taxon>Bacilli</taxon>
        <taxon>Bacillales</taxon>
        <taxon>Bacillaceae</taxon>
        <taxon>Neobacillus</taxon>
    </lineage>
</organism>
<keyword evidence="6" id="KW-1133">Transmembrane helix</keyword>
<reference evidence="8 9" key="1">
    <citation type="submission" date="2024-05" db="EMBL/GenBank/DDBJ databases">
        <authorList>
            <person name="Venkateswaran K."/>
        </authorList>
    </citation>
    <scope>NUCLEOTIDE SEQUENCE [LARGE SCALE GENOMIC DNA]</scope>
    <source>
        <strain evidence="8 9">179-C4-2-HS</strain>
    </source>
</reference>
<dbReference type="Proteomes" id="UP001241748">
    <property type="component" value="Unassembled WGS sequence"/>
</dbReference>
<evidence type="ECO:0000256" key="4">
    <source>
        <dbReference type="ARBA" id="ARBA00023014"/>
    </source>
</evidence>
<evidence type="ECO:0000256" key="2">
    <source>
        <dbReference type="ARBA" id="ARBA00022723"/>
    </source>
</evidence>
<sequence>MSMSKHRVSRRQFLSYTLTGVGGFMAAGMLMPMVRFAIDPVLKAEAGGDFIATPLKIKDITAEPQRVDFTFEQKDAWYTSDVTNTAWVYKDEKDNIVALSPVCKHLGCTVGWASDEAHPDQFFCPCHFGRYTKDGTNVKGTPPLAPLDVYPVQEKDGLLYLGKAEPRTKEA</sequence>
<dbReference type="CDD" id="cd03467">
    <property type="entry name" value="Rieske"/>
    <property type="match status" value="1"/>
</dbReference>
<evidence type="ECO:0000256" key="1">
    <source>
        <dbReference type="ARBA" id="ARBA00022714"/>
    </source>
</evidence>
<proteinExistence type="predicted"/>
<keyword evidence="9" id="KW-1185">Reference proteome</keyword>
<keyword evidence="5" id="KW-1015">Disulfide bond</keyword>
<keyword evidence="4" id="KW-0411">Iron-sulfur</keyword>
<accession>A0ABV4YPY2</accession>
<evidence type="ECO:0000256" key="5">
    <source>
        <dbReference type="ARBA" id="ARBA00023157"/>
    </source>
</evidence>
<keyword evidence="2" id="KW-0479">Metal-binding</keyword>
<dbReference type="InterPro" id="IPR014349">
    <property type="entry name" value="Rieske_Fe-S_prot"/>
</dbReference>
<name>A0ABV4YPY2_9BACI</name>
<dbReference type="InterPro" id="IPR006311">
    <property type="entry name" value="TAT_signal"/>
</dbReference>
<keyword evidence="1" id="KW-0001">2Fe-2S</keyword>
<dbReference type="InterPro" id="IPR017941">
    <property type="entry name" value="Rieske_2Fe-2S"/>
</dbReference>
<dbReference type="PANTHER" id="PTHR10134">
    <property type="entry name" value="CYTOCHROME B-C1 COMPLEX SUBUNIT RIESKE, MITOCHONDRIAL"/>
    <property type="match status" value="1"/>
</dbReference>
<keyword evidence="6" id="KW-0472">Membrane</keyword>
<comment type="caution">
    <text evidence="8">The sequence shown here is derived from an EMBL/GenBank/DDBJ whole genome shotgun (WGS) entry which is preliminary data.</text>
</comment>
<evidence type="ECO:0000313" key="9">
    <source>
        <dbReference type="Proteomes" id="UP001241748"/>
    </source>
</evidence>
<evidence type="ECO:0000256" key="6">
    <source>
        <dbReference type="SAM" id="Phobius"/>
    </source>
</evidence>
<evidence type="ECO:0000259" key="7">
    <source>
        <dbReference type="PROSITE" id="PS51296"/>
    </source>
</evidence>
<feature type="domain" description="Rieske" evidence="7">
    <location>
        <begin position="64"/>
        <end position="161"/>
    </location>
</feature>
<dbReference type="Gene3D" id="2.102.10.10">
    <property type="entry name" value="Rieske [2Fe-2S] iron-sulphur domain"/>
    <property type="match status" value="1"/>
</dbReference>